<accession>A0A8I0MYU4</accession>
<dbReference type="SMART" id="SM00899">
    <property type="entry name" value="FeoA"/>
    <property type="match status" value="1"/>
</dbReference>
<dbReference type="RefSeq" id="WP_128731696.1">
    <property type="nucleotide sequence ID" value="NZ_AQHF01000034.1"/>
</dbReference>
<name>A0A8I0MYU4_9GAMM</name>
<dbReference type="PANTHER" id="PTHR42954">
    <property type="entry name" value="FE(2+) TRANSPORT PROTEIN A"/>
    <property type="match status" value="1"/>
</dbReference>
<evidence type="ECO:0000259" key="2">
    <source>
        <dbReference type="SMART" id="SM00899"/>
    </source>
</evidence>
<protein>
    <recommendedName>
        <fullName evidence="2">Ferrous iron transporter FeoA-like domain-containing protein</fullName>
    </recommendedName>
</protein>
<dbReference type="InterPro" id="IPR052713">
    <property type="entry name" value="FeoA"/>
</dbReference>
<dbReference type="GO" id="GO:0046914">
    <property type="term" value="F:transition metal ion binding"/>
    <property type="evidence" value="ECO:0007669"/>
    <property type="project" value="InterPro"/>
</dbReference>
<evidence type="ECO:0000256" key="1">
    <source>
        <dbReference type="ARBA" id="ARBA00023004"/>
    </source>
</evidence>
<dbReference type="InterPro" id="IPR008988">
    <property type="entry name" value="Transcriptional_repressor_C"/>
</dbReference>
<evidence type="ECO:0000313" key="3">
    <source>
        <dbReference type="EMBL" id="MBE0348592.1"/>
    </source>
</evidence>
<keyword evidence="1" id="KW-0408">Iron</keyword>
<sequence>MTLDKLPKNSTATITSLTHPDTALLSRIMALGIIPSEQIEVINVAPLGCPLQVKVGDTFVSVRKADAQFVEINTNLT</sequence>
<dbReference type="InterPro" id="IPR038157">
    <property type="entry name" value="FeoA_core_dom"/>
</dbReference>
<reference evidence="3 4" key="1">
    <citation type="submission" date="2015-06" db="EMBL/GenBank/DDBJ databases">
        <title>Genome sequence of Pseudoalteromonas peptidolytica.</title>
        <authorList>
            <person name="Xie B.-B."/>
            <person name="Rong J.-C."/>
            <person name="Qin Q.-L."/>
            <person name="Zhang Y.-Z."/>
        </authorList>
    </citation>
    <scope>NUCLEOTIDE SEQUENCE [LARGE SCALE GENOMIC DNA]</scope>
    <source>
        <strain evidence="3 4">F12-50-A1</strain>
    </source>
</reference>
<proteinExistence type="predicted"/>
<dbReference type="PANTHER" id="PTHR42954:SF2">
    <property type="entry name" value="FE(2+) TRANSPORT PROTEIN A"/>
    <property type="match status" value="1"/>
</dbReference>
<keyword evidence="4" id="KW-1185">Reference proteome</keyword>
<feature type="domain" description="Ferrous iron transporter FeoA-like" evidence="2">
    <location>
        <begin position="1"/>
        <end position="74"/>
    </location>
</feature>
<gene>
    <name evidence="3" type="ORF">PPEP_b0377</name>
</gene>
<dbReference type="Gene3D" id="2.30.30.90">
    <property type="match status" value="1"/>
</dbReference>
<dbReference type="SUPFAM" id="SSF50037">
    <property type="entry name" value="C-terminal domain of transcriptional repressors"/>
    <property type="match status" value="1"/>
</dbReference>
<evidence type="ECO:0000313" key="4">
    <source>
        <dbReference type="Proteomes" id="UP000660708"/>
    </source>
</evidence>
<dbReference type="Pfam" id="PF04023">
    <property type="entry name" value="FeoA"/>
    <property type="match status" value="1"/>
</dbReference>
<dbReference type="Proteomes" id="UP000660708">
    <property type="component" value="Unassembled WGS sequence"/>
</dbReference>
<dbReference type="InterPro" id="IPR007167">
    <property type="entry name" value="Fe-transptr_FeoA-like"/>
</dbReference>
<comment type="caution">
    <text evidence="3">The sequence shown here is derived from an EMBL/GenBank/DDBJ whole genome shotgun (WGS) entry which is preliminary data.</text>
</comment>
<organism evidence="3 4">
    <name type="scientific">Pseudoalteromonas peptidolytica F12-50-A1</name>
    <dbReference type="NCBI Taxonomy" id="1315280"/>
    <lineage>
        <taxon>Bacteria</taxon>
        <taxon>Pseudomonadati</taxon>
        <taxon>Pseudomonadota</taxon>
        <taxon>Gammaproteobacteria</taxon>
        <taxon>Alteromonadales</taxon>
        <taxon>Pseudoalteromonadaceae</taxon>
        <taxon>Pseudoalteromonas</taxon>
    </lineage>
</organism>
<dbReference type="EMBL" id="AQHF01000034">
    <property type="protein sequence ID" value="MBE0348592.1"/>
    <property type="molecule type" value="Genomic_DNA"/>
</dbReference>
<dbReference type="AlphaFoldDB" id="A0A8I0MYU4"/>